<dbReference type="EMBL" id="JBHTLU010000022">
    <property type="protein sequence ID" value="MFD1222170.1"/>
    <property type="molecule type" value="Genomic_DNA"/>
</dbReference>
<keyword evidence="5" id="KW-1185">Reference proteome</keyword>
<keyword evidence="2" id="KW-0472">Membrane</keyword>
<dbReference type="CDD" id="cd12797">
    <property type="entry name" value="M23_peptidase"/>
    <property type="match status" value="1"/>
</dbReference>
<feature type="domain" description="M23ase beta-sheet core" evidence="3">
    <location>
        <begin position="225"/>
        <end position="319"/>
    </location>
</feature>
<dbReference type="SUPFAM" id="SSF51261">
    <property type="entry name" value="Duplicated hybrid motif"/>
    <property type="match status" value="1"/>
</dbReference>
<keyword evidence="1" id="KW-0175">Coiled coil</keyword>
<organism evidence="4 5">
    <name type="scientific">Paenibacillus vulneris</name>
    <dbReference type="NCBI Taxonomy" id="1133364"/>
    <lineage>
        <taxon>Bacteria</taxon>
        <taxon>Bacillati</taxon>
        <taxon>Bacillota</taxon>
        <taxon>Bacilli</taxon>
        <taxon>Bacillales</taxon>
        <taxon>Paenibacillaceae</taxon>
        <taxon>Paenibacillus</taxon>
    </lineage>
</organism>
<dbReference type="Pfam" id="PF01551">
    <property type="entry name" value="Peptidase_M23"/>
    <property type="match status" value="1"/>
</dbReference>
<feature type="coiled-coil region" evidence="1">
    <location>
        <begin position="152"/>
        <end position="179"/>
    </location>
</feature>
<proteinExistence type="predicted"/>
<dbReference type="InterPro" id="IPR050570">
    <property type="entry name" value="Cell_wall_metabolism_enzyme"/>
</dbReference>
<feature type="coiled-coil region" evidence="1">
    <location>
        <begin position="71"/>
        <end position="115"/>
    </location>
</feature>
<reference evidence="5" key="1">
    <citation type="journal article" date="2019" name="Int. J. Syst. Evol. Microbiol.">
        <title>The Global Catalogue of Microorganisms (GCM) 10K type strain sequencing project: providing services to taxonomists for standard genome sequencing and annotation.</title>
        <authorList>
            <consortium name="The Broad Institute Genomics Platform"/>
            <consortium name="The Broad Institute Genome Sequencing Center for Infectious Disease"/>
            <person name="Wu L."/>
            <person name="Ma J."/>
        </authorList>
    </citation>
    <scope>NUCLEOTIDE SEQUENCE [LARGE SCALE GENOMIC DNA]</scope>
    <source>
        <strain evidence="5">CCUG 53270</strain>
    </source>
</reference>
<evidence type="ECO:0000256" key="1">
    <source>
        <dbReference type="SAM" id="Coils"/>
    </source>
</evidence>
<evidence type="ECO:0000313" key="5">
    <source>
        <dbReference type="Proteomes" id="UP001597180"/>
    </source>
</evidence>
<dbReference type="Gene3D" id="2.70.70.10">
    <property type="entry name" value="Glucose Permease (Domain IIA)"/>
    <property type="match status" value="1"/>
</dbReference>
<protein>
    <submittedName>
        <fullName evidence="4">M23 family metallopeptidase</fullName>
    </submittedName>
</protein>
<evidence type="ECO:0000313" key="4">
    <source>
        <dbReference type="EMBL" id="MFD1222170.1"/>
    </source>
</evidence>
<evidence type="ECO:0000256" key="2">
    <source>
        <dbReference type="SAM" id="Phobius"/>
    </source>
</evidence>
<name>A0ABW3UN42_9BACL</name>
<evidence type="ECO:0000259" key="3">
    <source>
        <dbReference type="Pfam" id="PF01551"/>
    </source>
</evidence>
<comment type="caution">
    <text evidence="4">The sequence shown here is derived from an EMBL/GenBank/DDBJ whole genome shotgun (WGS) entry which is preliminary data.</text>
</comment>
<dbReference type="PANTHER" id="PTHR21666">
    <property type="entry name" value="PEPTIDASE-RELATED"/>
    <property type="match status" value="1"/>
</dbReference>
<keyword evidence="2" id="KW-0812">Transmembrane</keyword>
<keyword evidence="2" id="KW-1133">Transmembrane helix</keyword>
<dbReference type="InterPro" id="IPR016047">
    <property type="entry name" value="M23ase_b-sheet_dom"/>
</dbReference>
<dbReference type="InterPro" id="IPR011055">
    <property type="entry name" value="Dup_hybrid_motif"/>
</dbReference>
<gene>
    <name evidence="4" type="ORF">ACFQ4B_18785</name>
</gene>
<sequence length="326" mass="36191">MRFKWFQNKLTFVIIPEANESVKRIKLSRAVLCSVLLAVMLFVGTASYVYVIHFHSMAATQVTESRQQAHNSRLEQDLTNKNKTIEQLQNEIFQLSRQASEVRTKVEEMKQLETELRKLAPSGAPVSTGPVKAAAALAAQGGMGGPAHPVTAQQMKALAKQTRESYAVLQQDMTELEQHWKQSKETLLEKRELALRTPGLWPTVSRTVTSPFGYRKDPITSKLSFHRGIDIAGKMNDPVLAAAKGTAITVGYDKFHGHHVVLEHGGGLRTWYMHLNEALVRQGDAVERGQQIGKLGSTGRSTGPHLHYEILHNGKSTDPKPYLPGL</sequence>
<dbReference type="PANTHER" id="PTHR21666:SF270">
    <property type="entry name" value="MUREIN HYDROLASE ACTIVATOR ENVC"/>
    <property type="match status" value="1"/>
</dbReference>
<dbReference type="RefSeq" id="WP_345593437.1">
    <property type="nucleotide sequence ID" value="NZ_BAABJG010000045.1"/>
</dbReference>
<feature type="transmembrane region" description="Helical" evidence="2">
    <location>
        <begin position="30"/>
        <end position="51"/>
    </location>
</feature>
<dbReference type="Proteomes" id="UP001597180">
    <property type="component" value="Unassembled WGS sequence"/>
</dbReference>
<accession>A0ABW3UN42</accession>